<keyword evidence="3" id="KW-1185">Reference proteome</keyword>
<evidence type="ECO:0000313" key="3">
    <source>
        <dbReference type="Proteomes" id="UP000533306"/>
    </source>
</evidence>
<accession>A0A7W9S3S5</accession>
<evidence type="ECO:0000313" key="2">
    <source>
        <dbReference type="EMBL" id="MBB6013586.1"/>
    </source>
</evidence>
<sequence length="226" mass="24504">MPSERQRTEALLQNLLAKARAEEEAEASRASLLNGLFSRRRKPAEAPVKIPESWPAPPPAAFPRIERPDRRGDLIIAALGAALGLTCALFPWYIFFNQEQFGVRAMRLGGQGSNSGRLVADADPVVPLRDIVELPGDIDMFSTATIASDAIADPPGPDEQPFPGAATEFRLVHVANGRAMIEDDAGLWVVQAGSRLPDSSRVASIENRSGKWVLLTSRDQVIELSN</sequence>
<protein>
    <submittedName>
        <fullName evidence="2">Uncharacterized protein</fullName>
    </submittedName>
</protein>
<dbReference type="AlphaFoldDB" id="A0A7W9S3S5"/>
<comment type="caution">
    <text evidence="2">The sequence shown here is derived from an EMBL/GenBank/DDBJ whole genome shotgun (WGS) entry which is preliminary data.</text>
</comment>
<feature type="transmembrane region" description="Helical" evidence="1">
    <location>
        <begin position="74"/>
        <end position="95"/>
    </location>
</feature>
<dbReference type="RefSeq" id="WP_183831780.1">
    <property type="nucleotide sequence ID" value="NZ_JACHEU010000002.1"/>
</dbReference>
<proteinExistence type="predicted"/>
<keyword evidence="1" id="KW-0812">Transmembrane</keyword>
<gene>
    <name evidence="2" type="ORF">HNR59_002975</name>
</gene>
<name>A0A7W9S3S5_9HYPH</name>
<dbReference type="Proteomes" id="UP000533306">
    <property type="component" value="Unassembled WGS sequence"/>
</dbReference>
<evidence type="ECO:0000256" key="1">
    <source>
        <dbReference type="SAM" id="Phobius"/>
    </source>
</evidence>
<keyword evidence="1" id="KW-1133">Transmembrane helix</keyword>
<keyword evidence="1" id="KW-0472">Membrane</keyword>
<reference evidence="2 3" key="1">
    <citation type="submission" date="2020-08" db="EMBL/GenBank/DDBJ databases">
        <title>Genomic Encyclopedia of Type Strains, Phase IV (KMG-IV): sequencing the most valuable type-strain genomes for metagenomic binning, comparative biology and taxonomic classification.</title>
        <authorList>
            <person name="Goeker M."/>
        </authorList>
    </citation>
    <scope>NUCLEOTIDE SEQUENCE [LARGE SCALE GENOMIC DNA]</scope>
    <source>
        <strain evidence="2 3">DSM 11099</strain>
    </source>
</reference>
<organism evidence="2 3">
    <name type="scientific">Aquamicrobium lusatiense</name>
    <dbReference type="NCBI Taxonomy" id="89772"/>
    <lineage>
        <taxon>Bacteria</taxon>
        <taxon>Pseudomonadati</taxon>
        <taxon>Pseudomonadota</taxon>
        <taxon>Alphaproteobacteria</taxon>
        <taxon>Hyphomicrobiales</taxon>
        <taxon>Phyllobacteriaceae</taxon>
        <taxon>Aquamicrobium</taxon>
    </lineage>
</organism>
<dbReference type="EMBL" id="JACHEU010000002">
    <property type="protein sequence ID" value="MBB6013586.1"/>
    <property type="molecule type" value="Genomic_DNA"/>
</dbReference>